<keyword evidence="3 5" id="KW-0802">TPR repeat</keyword>
<evidence type="ECO:0000256" key="5">
    <source>
        <dbReference type="PROSITE-ProRule" id="PRU00339"/>
    </source>
</evidence>
<feature type="domain" description="Nephrocystin-3 alpha-beta" evidence="10">
    <location>
        <begin position="283"/>
        <end position="447"/>
    </location>
</feature>
<evidence type="ECO:0000259" key="8">
    <source>
        <dbReference type="Pfam" id="PF24884"/>
    </source>
</evidence>
<dbReference type="InterPro" id="IPR056886">
    <property type="entry name" value="NPHP3_ab_dom"/>
</dbReference>
<dbReference type="Pfam" id="PF24885">
    <property type="entry name" value="TPR_NPHP3"/>
    <property type="match status" value="1"/>
</dbReference>
<dbReference type="InterPro" id="IPR019734">
    <property type="entry name" value="TPR_rpt"/>
</dbReference>
<dbReference type="InterPro" id="IPR056885">
    <property type="entry name" value="TPR_NPHP3"/>
</dbReference>
<dbReference type="InterPro" id="IPR006597">
    <property type="entry name" value="Sel1-like"/>
</dbReference>
<evidence type="ECO:0000256" key="6">
    <source>
        <dbReference type="SAM" id="Coils"/>
    </source>
</evidence>
<dbReference type="PROSITE" id="PS50005">
    <property type="entry name" value="TPR"/>
    <property type="match status" value="3"/>
</dbReference>
<reference evidence="12" key="1">
    <citation type="submission" date="2025-08" db="UniProtKB">
        <authorList>
            <consortium name="RefSeq"/>
        </authorList>
    </citation>
    <scope>IDENTIFICATION</scope>
    <source>
        <tissue evidence="12">Tentacle</tissue>
    </source>
</reference>
<evidence type="ECO:0000259" key="9">
    <source>
        <dbReference type="Pfam" id="PF24885"/>
    </source>
</evidence>
<evidence type="ECO:0000256" key="7">
    <source>
        <dbReference type="SAM" id="MobiDB-lite"/>
    </source>
</evidence>
<gene>
    <name evidence="12" type="primary">LOC116307115</name>
</gene>
<feature type="coiled-coil region" evidence="6">
    <location>
        <begin position="101"/>
        <end position="199"/>
    </location>
</feature>
<evidence type="ECO:0000256" key="4">
    <source>
        <dbReference type="ARBA" id="ARBA00040387"/>
    </source>
</evidence>
<feature type="repeat" description="TPR" evidence="5">
    <location>
        <begin position="1159"/>
        <end position="1192"/>
    </location>
</feature>
<accession>A0A6P8J0W8</accession>
<dbReference type="SMART" id="SM00028">
    <property type="entry name" value="TPR"/>
    <property type="match status" value="8"/>
</dbReference>
<dbReference type="Pfam" id="PF13424">
    <property type="entry name" value="TPR_12"/>
    <property type="match status" value="2"/>
</dbReference>
<dbReference type="SMART" id="SM00671">
    <property type="entry name" value="SEL1"/>
    <property type="match status" value="3"/>
</dbReference>
<dbReference type="Pfam" id="PF13374">
    <property type="entry name" value="TPR_10"/>
    <property type="match status" value="1"/>
</dbReference>
<evidence type="ECO:0000313" key="12">
    <source>
        <dbReference type="RefSeq" id="XP_031573124.1"/>
    </source>
</evidence>
<keyword evidence="1" id="KW-0879">Wnt signaling pathway</keyword>
<dbReference type="InterPro" id="IPR027417">
    <property type="entry name" value="P-loop_NTPase"/>
</dbReference>
<evidence type="ECO:0000256" key="2">
    <source>
        <dbReference type="ARBA" id="ARBA00022737"/>
    </source>
</evidence>
<dbReference type="SUPFAM" id="SSF52540">
    <property type="entry name" value="P-loop containing nucleoside triphosphate hydrolases"/>
    <property type="match status" value="1"/>
</dbReference>
<dbReference type="Proteomes" id="UP000515163">
    <property type="component" value="Unplaced"/>
</dbReference>
<dbReference type="InterPro" id="IPR011990">
    <property type="entry name" value="TPR-like_helical_dom_sf"/>
</dbReference>
<keyword evidence="2" id="KW-0677">Repeat</keyword>
<dbReference type="SUPFAM" id="SSF48452">
    <property type="entry name" value="TPR-like"/>
    <property type="match status" value="3"/>
</dbReference>
<feature type="repeat" description="TPR" evidence="5">
    <location>
        <begin position="1075"/>
        <end position="1108"/>
    </location>
</feature>
<feature type="compositionally biased region" description="Acidic residues" evidence="7">
    <location>
        <begin position="12"/>
        <end position="22"/>
    </location>
</feature>
<dbReference type="KEGG" id="aten:116307115"/>
<feature type="domain" description="Nephrocystin 3 helical" evidence="8">
    <location>
        <begin position="658"/>
        <end position="818"/>
    </location>
</feature>
<evidence type="ECO:0000256" key="3">
    <source>
        <dbReference type="ARBA" id="ARBA00022803"/>
    </source>
</evidence>
<evidence type="ECO:0000256" key="1">
    <source>
        <dbReference type="ARBA" id="ARBA00022687"/>
    </source>
</evidence>
<name>A0A6P8J0W8_ACTTE</name>
<dbReference type="InterPro" id="IPR056883">
    <property type="entry name" value="NPHP3_hel"/>
</dbReference>
<dbReference type="PANTHER" id="PTHR45641">
    <property type="entry name" value="TETRATRICOPEPTIDE REPEAT PROTEIN (AFU_ORTHOLOGUE AFUA_6G03870)"/>
    <property type="match status" value="1"/>
</dbReference>
<dbReference type="PANTHER" id="PTHR45641:SF19">
    <property type="entry name" value="NEPHROCYSTIN-3"/>
    <property type="match status" value="1"/>
</dbReference>
<dbReference type="Pfam" id="PF24884">
    <property type="entry name" value="NPHP3_hel"/>
    <property type="match status" value="1"/>
</dbReference>
<dbReference type="GO" id="GO:0016055">
    <property type="term" value="P:Wnt signaling pathway"/>
    <property type="evidence" value="ECO:0007669"/>
    <property type="project" value="UniProtKB-KW"/>
</dbReference>
<sequence length="1310" mass="148970">MGTGSSLVPNGDSDDDLAEDELGEELGVLKNIPVECSAPQRKSVSLTNPLRSVGSFGKKKSSSSKGKIITKSSSLRSALSFDFDSEVDKLRKEYEFFRFSKQDEVTELQVAKQKLQSENRRLRGELKVLQATCLKLRNEREIGLEAEEQALQRALAFEKERDKVQRQFKLYRETKEKEIQEHLQSRRELEKKIQHMLNVHGLDVANTDGDLMGEGNNVTNDWWMSSLGSEQSLEELSQASILHGPDYSQAIMERDGAFTTVSRDDWNAALLQPSSANIQKPLESPVIRIYMSAPKEMAKEMKTFKEIYLEKLESMCEDNGYFVVLIHLEESGETLSEEEFSELLHLRQDQIKKCKVFLAFLGRKSNKFTYDEFQHGHLANPEKNYAIFCFKKPKKDSSFLVDDETINMTEGIKKEVRKSKNLKLFDNFENAEEGAQLAYVEISRYLKKIMDVSDGNNTMRDTDKWVDPYGFHSLDEQEQLEALKAAAYCPYDMDFTKYFSELNVHLSSTGLLFPMLVMGTEGSGKSHLLAKWINLQQTSMPGRLMLYHFVGTSSSSSACPILMLRRLTLKLMRYMTASNNLPSDPVNLEEEFLRCLEKVSSKVQGGVTIVIDSADRLQDLNSHMQWLLDPLPVGTRVILSVNSNTCPQAWKLWPTLNIQSIIFTESKKADIIAAFCKKSVQDLVSKAVLDCSSDAVRNPRFLYLLASEINSCRKNSTEFIEQKLAKCLSMKDNLELLRHILEMTSQNSTDTSEKLKQILQHIALSRNGLTESEIFSLVPMGWTEWLQLLTLLQDKHIVTTRVGLIVLENQQIHDAISVFYRLDEDATETRAVQQRLISFYNSKIRKCRVTHRLIDEMPWLLQQTSQKEKLKDCLLDMNVFTRFFERGRVCELVQYWKYIGEEQSHLGKLYLGVINNMEGVSEDPSASVAELFVAVGLFLKCLGLLSQAAPPLHKALEIRETVLDPDHPLVAHSLHHLAELYAHWGNFSAAEAFYKQAIENTQNIYGLEHHSLVKDLEGLSLLYKKNEKYSLAEVHHKRAMSIRRKTGAMAENQNLKQKMLQVEELVLGPASSEVAKSLNELGVLLYLQNNHEAAQSFLQRALDMREEVLGKDHPDVAQSLHNLAALHNDLKMGEKAEPLYERALEIRMKTLPPHHASLASTVKHLAVLYRKLGKYAKAEPLYRQALEAREKVLGENHPSVGTALNNLAVVLCLQNKQSEALPLYERALRIYEERLGTNHPRVAEALVNLAKLYYDQGLHETAVRFYKQASDIQNRESHLSPRTRPNSVGAFDSTCKRPSSFCRPDAMSVG</sequence>
<feature type="region of interest" description="Disordered" evidence="7">
    <location>
        <begin position="1"/>
        <end position="22"/>
    </location>
</feature>
<dbReference type="Pfam" id="PF25022">
    <property type="entry name" value="NPHP3"/>
    <property type="match status" value="1"/>
</dbReference>
<feature type="domain" description="Nephrocystin-3 TPR-repeats region" evidence="9">
    <location>
        <begin position="833"/>
        <end position="1065"/>
    </location>
</feature>
<proteinExistence type="predicted"/>
<dbReference type="Gene3D" id="1.25.40.10">
    <property type="entry name" value="Tetratricopeptide repeat domain"/>
    <property type="match status" value="3"/>
</dbReference>
<evidence type="ECO:0000259" key="10">
    <source>
        <dbReference type="Pfam" id="PF25022"/>
    </source>
</evidence>
<dbReference type="FunCoup" id="A0A6P8J0W8">
    <property type="interactions" value="342"/>
</dbReference>
<dbReference type="OrthoDB" id="626167at2759"/>
<feature type="repeat" description="TPR" evidence="5">
    <location>
        <begin position="1243"/>
        <end position="1276"/>
    </location>
</feature>
<keyword evidence="11" id="KW-1185">Reference proteome</keyword>
<evidence type="ECO:0000313" key="11">
    <source>
        <dbReference type="Proteomes" id="UP000515163"/>
    </source>
</evidence>
<protein>
    <recommendedName>
        <fullName evidence="4">Nephrocystin-3</fullName>
    </recommendedName>
</protein>
<dbReference type="InParanoid" id="A0A6P8J0W8"/>
<organism evidence="11 12">
    <name type="scientific">Actinia tenebrosa</name>
    <name type="common">Australian red waratah sea anemone</name>
    <dbReference type="NCBI Taxonomy" id="6105"/>
    <lineage>
        <taxon>Eukaryota</taxon>
        <taxon>Metazoa</taxon>
        <taxon>Cnidaria</taxon>
        <taxon>Anthozoa</taxon>
        <taxon>Hexacorallia</taxon>
        <taxon>Actiniaria</taxon>
        <taxon>Actiniidae</taxon>
        <taxon>Actinia</taxon>
    </lineage>
</organism>
<keyword evidence="6" id="KW-0175">Coiled coil</keyword>
<dbReference type="RefSeq" id="XP_031573124.1">
    <property type="nucleotide sequence ID" value="XM_031717264.1"/>
</dbReference>
<dbReference type="GeneID" id="116307115"/>